<dbReference type="InterPro" id="IPR011055">
    <property type="entry name" value="Dup_hybrid_motif"/>
</dbReference>
<gene>
    <name evidence="3" type="ORF">COT42_06440</name>
</gene>
<dbReference type="GO" id="GO:0004222">
    <property type="term" value="F:metalloendopeptidase activity"/>
    <property type="evidence" value="ECO:0007669"/>
    <property type="project" value="TreeGrafter"/>
</dbReference>
<dbReference type="CDD" id="cd12797">
    <property type="entry name" value="M23_peptidase"/>
    <property type="match status" value="1"/>
</dbReference>
<evidence type="ECO:0000259" key="2">
    <source>
        <dbReference type="Pfam" id="PF01551"/>
    </source>
</evidence>
<dbReference type="Gene3D" id="2.70.70.10">
    <property type="entry name" value="Glucose Permease (Domain IIA)"/>
    <property type="match status" value="1"/>
</dbReference>
<comment type="caution">
    <text evidence="3">The sequence shown here is derived from an EMBL/GenBank/DDBJ whole genome shotgun (WGS) entry which is preliminary data.</text>
</comment>
<dbReference type="Pfam" id="PF01551">
    <property type="entry name" value="Peptidase_M23"/>
    <property type="match status" value="1"/>
</dbReference>
<evidence type="ECO:0000256" key="1">
    <source>
        <dbReference type="SAM" id="Phobius"/>
    </source>
</evidence>
<dbReference type="InterPro" id="IPR050570">
    <property type="entry name" value="Cell_wall_metabolism_enzyme"/>
</dbReference>
<dbReference type="FunFam" id="2.70.70.10:FF:000006">
    <property type="entry name" value="M23 family peptidase"/>
    <property type="match status" value="1"/>
</dbReference>
<protein>
    <recommendedName>
        <fullName evidence="2">M23ase beta-sheet core domain-containing protein</fullName>
    </recommendedName>
</protein>
<feature type="transmembrane region" description="Helical" evidence="1">
    <location>
        <begin position="32"/>
        <end position="54"/>
    </location>
</feature>
<proteinExistence type="predicted"/>
<dbReference type="EMBL" id="PEYM01000105">
    <property type="protein sequence ID" value="PIS29022.1"/>
    <property type="molecule type" value="Genomic_DNA"/>
</dbReference>
<name>A0A2H0XVS7_UNCSA</name>
<dbReference type="AlphaFoldDB" id="A0A2H0XVS7"/>
<sequence>MERKAQKHKHFTFMLIPHDGSGPAFSVRVPYFALYFLTGLLIFSVCLVGSSFVYSSILSRRLAHYYQAIAKNREQQAIINSFSLETNRVQTALVELQQQDNQLRQLLGLKSWQSKVKLTRNFQKSQLADEPQAMIEPVVQKMQTAHQKLGEQRESLADLKKWVNQARERFANTPSCWPLYGRIVSSFGYRVYPWRGFHTGVDISASYGSAIHCTADGLVSFVGWQQGYGKTVIVDHGYGKSTLYAHCSRFTVSRGTKVKKGNLVAYVGVTGNSTGPHLHYEVREGGQPINPVAYLNLNVLTASRTWKGN</sequence>
<evidence type="ECO:0000313" key="3">
    <source>
        <dbReference type="EMBL" id="PIS29022.1"/>
    </source>
</evidence>
<dbReference type="SUPFAM" id="SSF51261">
    <property type="entry name" value="Duplicated hybrid motif"/>
    <property type="match status" value="1"/>
</dbReference>
<keyword evidence="1" id="KW-1133">Transmembrane helix</keyword>
<organism evidence="3 4">
    <name type="scientific">Candidatus Saganbacteria bacterium CG08_land_8_20_14_0_20_45_16</name>
    <dbReference type="NCBI Taxonomy" id="2014293"/>
    <lineage>
        <taxon>Bacteria</taxon>
        <taxon>Bacillati</taxon>
        <taxon>Saganbacteria</taxon>
    </lineage>
</organism>
<dbReference type="PANTHER" id="PTHR21666">
    <property type="entry name" value="PEPTIDASE-RELATED"/>
    <property type="match status" value="1"/>
</dbReference>
<accession>A0A2H0XVS7</accession>
<keyword evidence="1" id="KW-0472">Membrane</keyword>
<evidence type="ECO:0000313" key="4">
    <source>
        <dbReference type="Proteomes" id="UP000231343"/>
    </source>
</evidence>
<reference evidence="3 4" key="1">
    <citation type="submission" date="2017-09" db="EMBL/GenBank/DDBJ databases">
        <title>Depth-based differentiation of microbial function through sediment-hosted aquifers and enrichment of novel symbionts in the deep terrestrial subsurface.</title>
        <authorList>
            <person name="Probst A.J."/>
            <person name="Ladd B."/>
            <person name="Jarett J.K."/>
            <person name="Geller-Mcgrath D.E."/>
            <person name="Sieber C.M."/>
            <person name="Emerson J.B."/>
            <person name="Anantharaman K."/>
            <person name="Thomas B.C."/>
            <person name="Malmstrom R."/>
            <person name="Stieglmeier M."/>
            <person name="Klingl A."/>
            <person name="Woyke T."/>
            <person name="Ryan C.M."/>
            <person name="Banfield J.F."/>
        </authorList>
    </citation>
    <scope>NUCLEOTIDE SEQUENCE [LARGE SCALE GENOMIC DNA]</scope>
    <source>
        <strain evidence="3">CG08_land_8_20_14_0_20_45_16</strain>
    </source>
</reference>
<dbReference type="Proteomes" id="UP000231343">
    <property type="component" value="Unassembled WGS sequence"/>
</dbReference>
<keyword evidence="1" id="KW-0812">Transmembrane</keyword>
<dbReference type="PANTHER" id="PTHR21666:SF286">
    <property type="entry name" value="LIPOPROTEIN NLPD"/>
    <property type="match status" value="1"/>
</dbReference>
<feature type="domain" description="M23ase beta-sheet core" evidence="2">
    <location>
        <begin position="197"/>
        <end position="291"/>
    </location>
</feature>
<dbReference type="InterPro" id="IPR016047">
    <property type="entry name" value="M23ase_b-sheet_dom"/>
</dbReference>